<dbReference type="GO" id="GO:0006355">
    <property type="term" value="P:regulation of DNA-templated transcription"/>
    <property type="evidence" value="ECO:0007669"/>
    <property type="project" value="InterPro"/>
</dbReference>
<dbReference type="Pfam" id="PF21889">
    <property type="entry name" value="TPR1-like_2nd"/>
    <property type="match status" value="1"/>
</dbReference>
<gene>
    <name evidence="2" type="ordered locus">MTR_2g435380</name>
</gene>
<evidence type="ECO:0000259" key="1">
    <source>
        <dbReference type="Pfam" id="PF21889"/>
    </source>
</evidence>
<dbReference type="STRING" id="3880.A0A072V572"/>
<dbReference type="EnsemblPlants" id="KEH37174">
    <property type="protein sequence ID" value="KEH37174"/>
    <property type="gene ID" value="MTR_2g435380"/>
</dbReference>
<sequence>MFFEIRKQKYFEALDRNDIATVVEILVKDLKIFTTFNEVLTSTLCSPSIPVQHIKLSTSAEREDPCYWNQVFQMLVMATLEFHRPHKNTSHLLNHLLCSQLSSLSGPSDRGITLNTLELMDHKMRRLQDPQSVEEAVKVAYTFTSQPAPWLFDELSTTIVCKLHQGSTVTNMEFHPSIHSIFAAGSENGKISIWEARLRERLISKPFTIWNISNCSVEFQVYIQLFNCIITYGSCISVQRILFKMILYVMVEFRVAFAKHLIHLYTYQVHNGLQEHLEIDAHDGDVNDLAFSFKKNQLCVVTCGDDKLIKVYSVLPHSKENIQFLFSTLIDGKVRVWLYQNESFQAEYDTPRKCSNTLIYSDDGTRKEN</sequence>
<name>A0A072V572_MEDTR</name>
<accession>A0A072V572</accession>
<protein>
    <submittedName>
        <fullName evidence="2">Topless-like protein</fullName>
    </submittedName>
</protein>
<keyword evidence="4" id="KW-1185">Reference proteome</keyword>
<reference evidence="2 4" key="1">
    <citation type="journal article" date="2011" name="Nature">
        <title>The Medicago genome provides insight into the evolution of rhizobial symbioses.</title>
        <authorList>
            <person name="Young N.D."/>
            <person name="Debelle F."/>
            <person name="Oldroyd G.E."/>
            <person name="Geurts R."/>
            <person name="Cannon S.B."/>
            <person name="Udvardi M.K."/>
            <person name="Benedito V.A."/>
            <person name="Mayer K.F."/>
            <person name="Gouzy J."/>
            <person name="Schoof H."/>
            <person name="Van de Peer Y."/>
            <person name="Proost S."/>
            <person name="Cook D.R."/>
            <person name="Meyers B.C."/>
            <person name="Spannagl M."/>
            <person name="Cheung F."/>
            <person name="De Mita S."/>
            <person name="Krishnakumar V."/>
            <person name="Gundlach H."/>
            <person name="Zhou S."/>
            <person name="Mudge J."/>
            <person name="Bharti A.K."/>
            <person name="Murray J.D."/>
            <person name="Naoumkina M.A."/>
            <person name="Rosen B."/>
            <person name="Silverstein K.A."/>
            <person name="Tang H."/>
            <person name="Rombauts S."/>
            <person name="Zhao P.X."/>
            <person name="Zhou P."/>
            <person name="Barbe V."/>
            <person name="Bardou P."/>
            <person name="Bechner M."/>
            <person name="Bellec A."/>
            <person name="Berger A."/>
            <person name="Berges H."/>
            <person name="Bidwell S."/>
            <person name="Bisseling T."/>
            <person name="Choisne N."/>
            <person name="Couloux A."/>
            <person name="Denny R."/>
            <person name="Deshpande S."/>
            <person name="Dai X."/>
            <person name="Doyle J.J."/>
            <person name="Dudez A.M."/>
            <person name="Farmer A.D."/>
            <person name="Fouteau S."/>
            <person name="Franken C."/>
            <person name="Gibelin C."/>
            <person name="Gish J."/>
            <person name="Goldstein S."/>
            <person name="Gonzalez A.J."/>
            <person name="Green P.J."/>
            <person name="Hallab A."/>
            <person name="Hartog M."/>
            <person name="Hua A."/>
            <person name="Humphray S.J."/>
            <person name="Jeong D.H."/>
            <person name="Jing Y."/>
            <person name="Jocker A."/>
            <person name="Kenton S.M."/>
            <person name="Kim D.J."/>
            <person name="Klee K."/>
            <person name="Lai H."/>
            <person name="Lang C."/>
            <person name="Lin S."/>
            <person name="Macmil S.L."/>
            <person name="Magdelenat G."/>
            <person name="Matthews L."/>
            <person name="McCorrison J."/>
            <person name="Monaghan E.L."/>
            <person name="Mun J.H."/>
            <person name="Najar F.Z."/>
            <person name="Nicholson C."/>
            <person name="Noirot C."/>
            <person name="O'Bleness M."/>
            <person name="Paule C.R."/>
            <person name="Poulain J."/>
            <person name="Prion F."/>
            <person name="Qin B."/>
            <person name="Qu C."/>
            <person name="Retzel E.F."/>
            <person name="Riddle C."/>
            <person name="Sallet E."/>
            <person name="Samain S."/>
            <person name="Samson N."/>
            <person name="Sanders I."/>
            <person name="Saurat O."/>
            <person name="Scarpelli C."/>
            <person name="Schiex T."/>
            <person name="Segurens B."/>
            <person name="Severin A.J."/>
            <person name="Sherrier D.J."/>
            <person name="Shi R."/>
            <person name="Sims S."/>
            <person name="Singer S.R."/>
            <person name="Sinharoy S."/>
            <person name="Sterck L."/>
            <person name="Viollet A."/>
            <person name="Wang B.B."/>
            <person name="Wang K."/>
            <person name="Wang M."/>
            <person name="Wang X."/>
            <person name="Warfsmann J."/>
            <person name="Weissenbach J."/>
            <person name="White D.D."/>
            <person name="White J.D."/>
            <person name="Wiley G.B."/>
            <person name="Wincker P."/>
            <person name="Xing Y."/>
            <person name="Yang L."/>
            <person name="Yao Z."/>
            <person name="Ying F."/>
            <person name="Zhai J."/>
            <person name="Zhou L."/>
            <person name="Zuber A."/>
            <person name="Denarie J."/>
            <person name="Dixon R.A."/>
            <person name="May G.D."/>
            <person name="Schwartz D.C."/>
            <person name="Rogers J."/>
            <person name="Quetier F."/>
            <person name="Town C.D."/>
            <person name="Roe B.A."/>
        </authorList>
    </citation>
    <scope>NUCLEOTIDE SEQUENCE [LARGE SCALE GENOMIC DNA]</scope>
    <source>
        <strain evidence="2">A17</strain>
        <strain evidence="3 4">cv. Jemalong A17</strain>
    </source>
</reference>
<dbReference type="SMART" id="SM00320">
    <property type="entry name" value="WD40"/>
    <property type="match status" value="2"/>
</dbReference>
<proteinExistence type="predicted"/>
<dbReference type="InterPro" id="IPR001680">
    <property type="entry name" value="WD40_rpt"/>
</dbReference>
<reference evidence="2 4" key="2">
    <citation type="journal article" date="2014" name="BMC Genomics">
        <title>An improved genome release (version Mt4.0) for the model legume Medicago truncatula.</title>
        <authorList>
            <person name="Tang H."/>
            <person name="Krishnakumar V."/>
            <person name="Bidwell S."/>
            <person name="Rosen B."/>
            <person name="Chan A."/>
            <person name="Zhou S."/>
            <person name="Gentzbittel L."/>
            <person name="Childs K.L."/>
            <person name="Yandell M."/>
            <person name="Gundlach H."/>
            <person name="Mayer K.F."/>
            <person name="Schwartz D.C."/>
            <person name="Town C.D."/>
        </authorList>
    </citation>
    <scope>GENOME REANNOTATION</scope>
    <source>
        <strain evidence="2">A17</strain>
        <strain evidence="3 4">cv. Jemalong A17</strain>
    </source>
</reference>
<evidence type="ECO:0000313" key="3">
    <source>
        <dbReference type="EnsemblPlants" id="KEH37174"/>
    </source>
</evidence>
<feature type="domain" description="TPR1-like CTLH-containing" evidence="1">
    <location>
        <begin position="1"/>
        <end position="43"/>
    </location>
</feature>
<dbReference type="Gene3D" id="2.130.10.10">
    <property type="entry name" value="YVTN repeat-like/Quinoprotein amine dehydrogenase"/>
    <property type="match status" value="1"/>
</dbReference>
<evidence type="ECO:0000313" key="4">
    <source>
        <dbReference type="Proteomes" id="UP000002051"/>
    </source>
</evidence>
<dbReference type="InterPro" id="IPR027728">
    <property type="entry name" value="Topless_fam"/>
</dbReference>
<reference evidence="3" key="3">
    <citation type="submission" date="2015-04" db="UniProtKB">
        <authorList>
            <consortium name="EnsemblPlants"/>
        </authorList>
    </citation>
    <scope>IDENTIFICATION</scope>
    <source>
        <strain evidence="3">cv. Jemalong A17</strain>
    </source>
</reference>
<dbReference type="InterPro" id="IPR054080">
    <property type="entry name" value="TPR1-like_2nd"/>
</dbReference>
<dbReference type="InterPro" id="IPR036322">
    <property type="entry name" value="WD40_repeat_dom_sf"/>
</dbReference>
<dbReference type="HOGENOM" id="CLU_750925_0_0_1"/>
<evidence type="ECO:0000313" key="2">
    <source>
        <dbReference type="EMBL" id="KEH37174.1"/>
    </source>
</evidence>
<dbReference type="PANTHER" id="PTHR44083">
    <property type="entry name" value="TOPLESS-RELATED PROTEIN 1-RELATED"/>
    <property type="match status" value="1"/>
</dbReference>
<dbReference type="EMBL" id="CM001218">
    <property type="protein sequence ID" value="KEH37174.1"/>
    <property type="molecule type" value="Genomic_DNA"/>
</dbReference>
<dbReference type="PANTHER" id="PTHR44083:SF43">
    <property type="entry name" value="TRANSDUCIN FAMILY PROTEIN_WD-40 REPEAT PROTEIN"/>
    <property type="match status" value="1"/>
</dbReference>
<dbReference type="AlphaFoldDB" id="A0A072V572"/>
<dbReference type="SUPFAM" id="SSF50978">
    <property type="entry name" value="WD40 repeat-like"/>
    <property type="match status" value="1"/>
</dbReference>
<dbReference type="Pfam" id="PF00400">
    <property type="entry name" value="WD40"/>
    <property type="match status" value="2"/>
</dbReference>
<dbReference type="Proteomes" id="UP000002051">
    <property type="component" value="Chromosome 2"/>
</dbReference>
<organism evidence="2 4">
    <name type="scientific">Medicago truncatula</name>
    <name type="common">Barrel medic</name>
    <name type="synonym">Medicago tribuloides</name>
    <dbReference type="NCBI Taxonomy" id="3880"/>
    <lineage>
        <taxon>Eukaryota</taxon>
        <taxon>Viridiplantae</taxon>
        <taxon>Streptophyta</taxon>
        <taxon>Embryophyta</taxon>
        <taxon>Tracheophyta</taxon>
        <taxon>Spermatophyta</taxon>
        <taxon>Magnoliopsida</taxon>
        <taxon>eudicotyledons</taxon>
        <taxon>Gunneridae</taxon>
        <taxon>Pentapetalae</taxon>
        <taxon>rosids</taxon>
        <taxon>fabids</taxon>
        <taxon>Fabales</taxon>
        <taxon>Fabaceae</taxon>
        <taxon>Papilionoideae</taxon>
        <taxon>50 kb inversion clade</taxon>
        <taxon>NPAAA clade</taxon>
        <taxon>Hologalegina</taxon>
        <taxon>IRL clade</taxon>
        <taxon>Trifolieae</taxon>
        <taxon>Medicago</taxon>
    </lineage>
</organism>
<dbReference type="InterPro" id="IPR015943">
    <property type="entry name" value="WD40/YVTN_repeat-like_dom_sf"/>
</dbReference>